<dbReference type="EMBL" id="CDMZ01001090">
    <property type="protein sequence ID" value="CEM27034.1"/>
    <property type="molecule type" value="Genomic_DNA"/>
</dbReference>
<keyword evidence="1" id="KW-0472">Membrane</keyword>
<feature type="transmembrane region" description="Helical" evidence="1">
    <location>
        <begin position="109"/>
        <end position="137"/>
    </location>
</feature>
<feature type="transmembrane region" description="Helical" evidence="1">
    <location>
        <begin position="64"/>
        <end position="88"/>
    </location>
</feature>
<proteinExistence type="predicted"/>
<name>A0A0G4GCZ5_9ALVE</name>
<protein>
    <submittedName>
        <fullName evidence="2">Uncharacterized protein</fullName>
    </submittedName>
</protein>
<organism evidence="2">
    <name type="scientific">Chromera velia CCMP2878</name>
    <dbReference type="NCBI Taxonomy" id="1169474"/>
    <lineage>
        <taxon>Eukaryota</taxon>
        <taxon>Sar</taxon>
        <taxon>Alveolata</taxon>
        <taxon>Colpodellida</taxon>
        <taxon>Chromeraceae</taxon>
        <taxon>Chromera</taxon>
    </lineage>
</organism>
<feature type="transmembrane region" description="Helical" evidence="1">
    <location>
        <begin position="157"/>
        <end position="179"/>
    </location>
</feature>
<reference evidence="2" key="1">
    <citation type="submission" date="2014-11" db="EMBL/GenBank/DDBJ databases">
        <authorList>
            <person name="Otto D Thomas"/>
            <person name="Naeem Raeece"/>
        </authorList>
    </citation>
    <scope>NUCLEOTIDE SEQUENCE</scope>
</reference>
<keyword evidence="1" id="KW-0812">Transmembrane</keyword>
<sequence>MDISGCDDISHTGYYWDYLCGFPLRGSHQLPECVDIVCGFNDATMGFFGSQACSSVKLGYYGSIAVIVSTALAALMGLLGLAAQAYYVSSAKKEDLPEGLRKVIKMACALQMCAAGLVIEGCVVFYFAGLAMNAVVYQDNPILKVIFASSNVYDGHYYSYFLYCGGGLALLAAFLFSLVGLPGDEDEDDGVEDEIARLTAQARANQRQPNYGAAGERTDIHIYA</sequence>
<dbReference type="VEuPathDB" id="CryptoDB:Cvel_21324"/>
<gene>
    <name evidence="2" type="ORF">Cvel_21324</name>
</gene>
<evidence type="ECO:0000313" key="2">
    <source>
        <dbReference type="EMBL" id="CEM27034.1"/>
    </source>
</evidence>
<evidence type="ECO:0000256" key="1">
    <source>
        <dbReference type="SAM" id="Phobius"/>
    </source>
</evidence>
<accession>A0A0G4GCZ5</accession>
<dbReference type="AlphaFoldDB" id="A0A0G4GCZ5"/>
<keyword evidence="1" id="KW-1133">Transmembrane helix</keyword>